<dbReference type="Proteomes" id="UP000195062">
    <property type="component" value="Unassembled WGS sequence"/>
</dbReference>
<proteinExistence type="predicted"/>
<accession>A0A251XP40</accession>
<feature type="region of interest" description="Disordered" evidence="1">
    <location>
        <begin position="251"/>
        <end position="303"/>
    </location>
</feature>
<gene>
    <name evidence="2" type="ORF">CMMCAS07_09730</name>
</gene>
<dbReference type="EMBL" id="MDHH01000001">
    <property type="protein sequence ID" value="OUE05217.1"/>
    <property type="molecule type" value="Genomic_DNA"/>
</dbReference>
<organism evidence="2 3">
    <name type="scientific">Clavibacter michiganensis subsp. michiganensis</name>
    <dbReference type="NCBI Taxonomy" id="33013"/>
    <lineage>
        <taxon>Bacteria</taxon>
        <taxon>Bacillati</taxon>
        <taxon>Actinomycetota</taxon>
        <taxon>Actinomycetes</taxon>
        <taxon>Micrococcales</taxon>
        <taxon>Microbacteriaceae</taxon>
        <taxon>Clavibacter</taxon>
    </lineage>
</organism>
<dbReference type="InterPro" id="IPR036514">
    <property type="entry name" value="SGNH_hydro_sf"/>
</dbReference>
<feature type="compositionally biased region" description="Basic residues" evidence="1">
    <location>
        <begin position="293"/>
        <end position="303"/>
    </location>
</feature>
<comment type="caution">
    <text evidence="2">The sequence shown here is derived from an EMBL/GenBank/DDBJ whole genome shotgun (WGS) entry which is preliminary data.</text>
</comment>
<sequence>MSLGAVVASVVAAEESRAAEGGAGSGIRSLAMWSTAAVFVDDIRAGTIQGRSLASLDADGWFDFAGQRMGPAMRDDALGFDPYARASGYRGPRCCSTARTTSCPSTTPGATSSRRRSASVPSWWSCRARITAGRSCRSATRSSSGRSPSCGRTRGRGGVSGIGASARDGAVVGLDGGSVRVHGHLGLMAVPGGVRPIRLPEARWRDFPPAGELLRAQVSTAAGVRIRFTTRAAEVRLRVRCTRIRFDELPGRATRSSRRSTAWTCRRSRRGRRRPPDPSVGRRGGGDGGRVRGSVRRRAPRARARAVDRDRLAAAGMLVDLVGVTAEEPVRAADPLGLPRWIHHGSSISHCVEAPDPTGAWPVVAARQAGLDLVGLGFGGQCILDPFVADAIADEPADVISLSVGINIVGAGRWTSAPSCPRCTASSTACDAATRTRRSCSRPRSSGRAASTCPGRRGRVPRRRIRALLRGG</sequence>
<keyword evidence="3" id="KW-1185">Reference proteome</keyword>
<name>A0A251XP40_CLAMM</name>
<dbReference type="SUPFAM" id="SSF52266">
    <property type="entry name" value="SGNH hydrolase"/>
    <property type="match status" value="1"/>
</dbReference>
<feature type="region of interest" description="Disordered" evidence="1">
    <location>
        <begin position="438"/>
        <end position="457"/>
    </location>
</feature>
<feature type="region of interest" description="Disordered" evidence="1">
    <location>
        <begin position="137"/>
        <end position="163"/>
    </location>
</feature>
<feature type="region of interest" description="Disordered" evidence="1">
    <location>
        <begin position="97"/>
        <end position="116"/>
    </location>
</feature>
<feature type="compositionally biased region" description="Low complexity" evidence="1">
    <location>
        <begin position="442"/>
        <end position="455"/>
    </location>
</feature>
<evidence type="ECO:0000313" key="2">
    <source>
        <dbReference type="EMBL" id="OUE05217.1"/>
    </source>
</evidence>
<feature type="compositionally biased region" description="Polar residues" evidence="1">
    <location>
        <begin position="97"/>
        <end position="112"/>
    </location>
</feature>
<dbReference type="AlphaFoldDB" id="A0A251XP40"/>
<dbReference type="Gene3D" id="3.40.50.1110">
    <property type="entry name" value="SGNH hydrolase"/>
    <property type="match status" value="1"/>
</dbReference>
<feature type="compositionally biased region" description="Low complexity" evidence="1">
    <location>
        <begin position="137"/>
        <end position="152"/>
    </location>
</feature>
<evidence type="ECO:0000313" key="3">
    <source>
        <dbReference type="Proteomes" id="UP000195062"/>
    </source>
</evidence>
<dbReference type="Gene3D" id="2.60.120.260">
    <property type="entry name" value="Galactose-binding domain-like"/>
    <property type="match status" value="1"/>
</dbReference>
<reference evidence="2 3" key="1">
    <citation type="submission" date="2016-08" db="EMBL/GenBank/DDBJ databases">
        <title>Genome sequence of Clavibacter michiganensis subsp. michiganensis strain CASJ007.</title>
        <authorList>
            <person name="Thapa S.P."/>
            <person name="Coaker G."/>
        </authorList>
    </citation>
    <scope>NUCLEOTIDE SEQUENCE [LARGE SCALE GENOMIC DNA]</scope>
    <source>
        <strain evidence="2">CASJ007</strain>
    </source>
</reference>
<evidence type="ECO:0000256" key="1">
    <source>
        <dbReference type="SAM" id="MobiDB-lite"/>
    </source>
</evidence>
<protein>
    <submittedName>
        <fullName evidence="2">Uncharacterized protein</fullName>
    </submittedName>
</protein>